<dbReference type="InterPro" id="IPR003593">
    <property type="entry name" value="AAA+_ATPase"/>
</dbReference>
<dbReference type="GO" id="GO:0016887">
    <property type="term" value="F:ATP hydrolysis activity"/>
    <property type="evidence" value="ECO:0007669"/>
    <property type="project" value="InterPro"/>
</dbReference>
<keyword evidence="5" id="KW-0029">Amino-acid transport</keyword>
<dbReference type="InterPro" id="IPR027417">
    <property type="entry name" value="P-loop_NTPase"/>
</dbReference>
<dbReference type="Pfam" id="PF00005">
    <property type="entry name" value="ABC_tran"/>
    <property type="match status" value="1"/>
</dbReference>
<dbReference type="GO" id="GO:0005524">
    <property type="term" value="F:ATP binding"/>
    <property type="evidence" value="ECO:0007669"/>
    <property type="project" value="UniProtKB-KW"/>
</dbReference>
<dbReference type="InterPro" id="IPR052156">
    <property type="entry name" value="BCAA_Transport_ATP-bd_LivF"/>
</dbReference>
<gene>
    <name evidence="7" type="ORF">K1W69_00530</name>
</gene>
<dbReference type="SMART" id="SM00382">
    <property type="entry name" value="AAA"/>
    <property type="match status" value="1"/>
</dbReference>
<sequence>MSEALLELRDLSGGYPPVSVFRGVSMSVGEQESVGLFGPNGHGKTTLLKTVAGLIDPWEGDVVFQGRRLNAEGKMRPRISRNFNYDLFQKRRIRAATVVEAGVIYVMQGNLLFPEMTVEEVLGVAPLAAKGRSGVREMRERVHHLFPRLQERRFSKIRYLSGGERQMVSIAVGLLALPKLLILDEPTLGLSPKLRLELMQAVRQIRESRVPLIIVDQNIEFLSGLVDRLLLFDHGAITREIDAASMPSHDEAMAMMFGESH</sequence>
<accession>A0AAE2ZJH2</accession>
<dbReference type="EMBL" id="JAICBX010000001">
    <property type="protein sequence ID" value="MBW8635655.1"/>
    <property type="molecule type" value="Genomic_DNA"/>
</dbReference>
<dbReference type="RefSeq" id="WP_220226384.1">
    <property type="nucleotide sequence ID" value="NZ_JAICBX010000001.1"/>
</dbReference>
<proteinExistence type="inferred from homology"/>
<evidence type="ECO:0000313" key="7">
    <source>
        <dbReference type="EMBL" id="MBW8635655.1"/>
    </source>
</evidence>
<keyword evidence="3" id="KW-0547">Nucleotide-binding</keyword>
<evidence type="ECO:0000313" key="8">
    <source>
        <dbReference type="Proteomes" id="UP001196509"/>
    </source>
</evidence>
<dbReference type="SUPFAM" id="SSF52540">
    <property type="entry name" value="P-loop containing nucleoside triphosphate hydrolases"/>
    <property type="match status" value="1"/>
</dbReference>
<evidence type="ECO:0000256" key="5">
    <source>
        <dbReference type="ARBA" id="ARBA00022970"/>
    </source>
</evidence>
<dbReference type="GO" id="GO:0015807">
    <property type="term" value="P:L-amino acid transport"/>
    <property type="evidence" value="ECO:0007669"/>
    <property type="project" value="TreeGrafter"/>
</dbReference>
<evidence type="ECO:0000256" key="3">
    <source>
        <dbReference type="ARBA" id="ARBA00022741"/>
    </source>
</evidence>
<dbReference type="Proteomes" id="UP001196509">
    <property type="component" value="Unassembled WGS sequence"/>
</dbReference>
<comment type="caution">
    <text evidence="7">The sequence shown here is derived from an EMBL/GenBank/DDBJ whole genome shotgun (WGS) entry which is preliminary data.</text>
</comment>
<dbReference type="PANTHER" id="PTHR43820">
    <property type="entry name" value="HIGH-AFFINITY BRANCHED-CHAIN AMINO ACID TRANSPORT ATP-BINDING PROTEIN LIVF"/>
    <property type="match status" value="1"/>
</dbReference>
<feature type="domain" description="ABC transporter" evidence="6">
    <location>
        <begin position="6"/>
        <end position="259"/>
    </location>
</feature>
<name>A0AAE2ZJH2_9HYPH</name>
<evidence type="ECO:0000256" key="4">
    <source>
        <dbReference type="ARBA" id="ARBA00022840"/>
    </source>
</evidence>
<evidence type="ECO:0000256" key="1">
    <source>
        <dbReference type="ARBA" id="ARBA00005417"/>
    </source>
</evidence>
<dbReference type="PROSITE" id="PS50893">
    <property type="entry name" value="ABC_TRANSPORTER_2"/>
    <property type="match status" value="1"/>
</dbReference>
<keyword evidence="2" id="KW-0813">Transport</keyword>
<reference evidence="7" key="1">
    <citation type="submission" date="2021-08" db="EMBL/GenBank/DDBJ databases">
        <title>Hoeflea bacterium WL0058 sp. nov., isolated from the sediment.</title>
        <authorList>
            <person name="Wang L."/>
            <person name="Zhang D."/>
        </authorList>
    </citation>
    <scope>NUCLEOTIDE SEQUENCE</scope>
    <source>
        <strain evidence="7">WL0058</strain>
    </source>
</reference>
<evidence type="ECO:0000256" key="2">
    <source>
        <dbReference type="ARBA" id="ARBA00022448"/>
    </source>
</evidence>
<keyword evidence="4 7" id="KW-0067">ATP-binding</keyword>
<evidence type="ECO:0000259" key="6">
    <source>
        <dbReference type="PROSITE" id="PS50893"/>
    </source>
</evidence>
<dbReference type="InterPro" id="IPR017871">
    <property type="entry name" value="ABC_transporter-like_CS"/>
</dbReference>
<dbReference type="PROSITE" id="PS00211">
    <property type="entry name" value="ABC_TRANSPORTER_1"/>
    <property type="match status" value="1"/>
</dbReference>
<dbReference type="GO" id="GO:0015658">
    <property type="term" value="F:branched-chain amino acid transmembrane transporter activity"/>
    <property type="evidence" value="ECO:0007669"/>
    <property type="project" value="TreeGrafter"/>
</dbReference>
<dbReference type="PANTHER" id="PTHR43820:SF4">
    <property type="entry name" value="HIGH-AFFINITY BRANCHED-CHAIN AMINO ACID TRANSPORT ATP-BINDING PROTEIN LIVF"/>
    <property type="match status" value="1"/>
</dbReference>
<comment type="similarity">
    <text evidence="1">Belongs to the ABC transporter superfamily.</text>
</comment>
<dbReference type="Gene3D" id="3.40.50.300">
    <property type="entry name" value="P-loop containing nucleotide triphosphate hydrolases"/>
    <property type="match status" value="1"/>
</dbReference>
<protein>
    <submittedName>
        <fullName evidence="7">ATP-binding cassette domain-containing protein</fullName>
    </submittedName>
</protein>
<keyword evidence="8" id="KW-1185">Reference proteome</keyword>
<dbReference type="AlphaFoldDB" id="A0AAE2ZJH2"/>
<organism evidence="7 8">
    <name type="scientific">Flavimaribacter sediminis</name>
    <dbReference type="NCBI Taxonomy" id="2865987"/>
    <lineage>
        <taxon>Bacteria</taxon>
        <taxon>Pseudomonadati</taxon>
        <taxon>Pseudomonadota</taxon>
        <taxon>Alphaproteobacteria</taxon>
        <taxon>Hyphomicrobiales</taxon>
        <taxon>Rhizobiaceae</taxon>
        <taxon>Flavimaribacter</taxon>
    </lineage>
</organism>
<dbReference type="InterPro" id="IPR003439">
    <property type="entry name" value="ABC_transporter-like_ATP-bd"/>
</dbReference>